<name>A0AAE0KUR3_9CHLO</name>
<keyword evidence="2" id="KW-1185">Reference proteome</keyword>
<comment type="caution">
    <text evidence="1">The sequence shown here is derived from an EMBL/GenBank/DDBJ whole genome shotgun (WGS) entry which is preliminary data.</text>
</comment>
<organism evidence="1 2">
    <name type="scientific">Cymbomonas tetramitiformis</name>
    <dbReference type="NCBI Taxonomy" id="36881"/>
    <lineage>
        <taxon>Eukaryota</taxon>
        <taxon>Viridiplantae</taxon>
        <taxon>Chlorophyta</taxon>
        <taxon>Pyramimonadophyceae</taxon>
        <taxon>Pyramimonadales</taxon>
        <taxon>Pyramimonadaceae</taxon>
        <taxon>Cymbomonas</taxon>
    </lineage>
</organism>
<dbReference type="Proteomes" id="UP001190700">
    <property type="component" value="Unassembled WGS sequence"/>
</dbReference>
<proteinExistence type="predicted"/>
<sequence length="223" mass="23646">MPFESQDIDAVEYGVRREAAAEIEEQIEVYIKQEELKNPGPAITGGSGAVASAERYLTEYPNLKSEITLKLFYQGGATQFVEDSPSNSQVARTLVLLGKLDNLAPFLNHERGISLCGKVKRAADLKRSDKVVKASDELSEDELLAALLAKRAARKVEIAAAAVSAIPVATAIEAPVAPLVQVDLLGDVIPSAEPAGVSESDTPRGLAATLGDLLGASKRPRRA</sequence>
<protein>
    <submittedName>
        <fullName evidence="1">Uncharacterized protein</fullName>
    </submittedName>
</protein>
<dbReference type="AlphaFoldDB" id="A0AAE0KUR3"/>
<evidence type="ECO:0000313" key="1">
    <source>
        <dbReference type="EMBL" id="KAK3261467.1"/>
    </source>
</evidence>
<dbReference type="EMBL" id="LGRX02016869">
    <property type="protein sequence ID" value="KAK3261467.1"/>
    <property type="molecule type" value="Genomic_DNA"/>
</dbReference>
<evidence type="ECO:0000313" key="2">
    <source>
        <dbReference type="Proteomes" id="UP001190700"/>
    </source>
</evidence>
<gene>
    <name evidence="1" type="ORF">CYMTET_29624</name>
</gene>
<accession>A0AAE0KUR3</accession>
<reference evidence="1 2" key="1">
    <citation type="journal article" date="2015" name="Genome Biol. Evol.">
        <title>Comparative Genomics of a Bacterivorous Green Alga Reveals Evolutionary Causalities and Consequences of Phago-Mixotrophic Mode of Nutrition.</title>
        <authorList>
            <person name="Burns J.A."/>
            <person name="Paasch A."/>
            <person name="Narechania A."/>
            <person name="Kim E."/>
        </authorList>
    </citation>
    <scope>NUCLEOTIDE SEQUENCE [LARGE SCALE GENOMIC DNA]</scope>
    <source>
        <strain evidence="1 2">PLY_AMNH</strain>
    </source>
</reference>